<dbReference type="Pfam" id="PF00248">
    <property type="entry name" value="Aldo_ket_red"/>
    <property type="match status" value="1"/>
</dbReference>
<reference evidence="6" key="1">
    <citation type="submission" date="2020-05" db="EMBL/GenBank/DDBJ databases">
        <title>Mycena genomes resolve the evolution of fungal bioluminescence.</title>
        <authorList>
            <person name="Tsai I.J."/>
        </authorList>
    </citation>
    <scope>NUCLEOTIDE SEQUENCE</scope>
    <source>
        <strain evidence="6">171206Taipei</strain>
    </source>
</reference>
<evidence type="ECO:0000256" key="2">
    <source>
        <dbReference type="ARBA" id="ARBA00022857"/>
    </source>
</evidence>
<accession>A0A8H6RX37</accession>
<gene>
    <name evidence="6" type="ORF">MIND_01430900</name>
</gene>
<dbReference type="InterPro" id="IPR005399">
    <property type="entry name" value="K_chnl_volt-dep_bsu_KCNAB-rel"/>
</dbReference>
<dbReference type="PANTHER" id="PTHR43150:SF2">
    <property type="entry name" value="HYPERKINETIC, ISOFORM M"/>
    <property type="match status" value="1"/>
</dbReference>
<dbReference type="AlphaFoldDB" id="A0A8H6RX37"/>
<evidence type="ECO:0000256" key="4">
    <source>
        <dbReference type="SAM" id="MobiDB-lite"/>
    </source>
</evidence>
<feature type="compositionally biased region" description="Basic and acidic residues" evidence="4">
    <location>
        <begin position="338"/>
        <end position="347"/>
    </location>
</feature>
<name>A0A8H6RX37_9AGAR</name>
<keyword evidence="2" id="KW-0521">NADP</keyword>
<dbReference type="Gene3D" id="3.20.20.100">
    <property type="entry name" value="NADP-dependent oxidoreductase domain"/>
    <property type="match status" value="1"/>
</dbReference>
<comment type="caution">
    <text evidence="6">The sequence shown here is derived from an EMBL/GenBank/DDBJ whole genome shotgun (WGS) entry which is preliminary data.</text>
</comment>
<dbReference type="PANTHER" id="PTHR43150">
    <property type="entry name" value="HYPERKINETIC, ISOFORM M"/>
    <property type="match status" value="1"/>
</dbReference>
<dbReference type="OrthoDB" id="1720422at2759"/>
<dbReference type="EMBL" id="JACAZF010000022">
    <property type="protein sequence ID" value="KAF7288487.1"/>
    <property type="molecule type" value="Genomic_DNA"/>
</dbReference>
<feature type="domain" description="NADP-dependent oxidoreductase" evidence="5">
    <location>
        <begin position="828"/>
        <end position="1139"/>
    </location>
</feature>
<keyword evidence="7" id="KW-1185">Reference proteome</keyword>
<protein>
    <submittedName>
        <fullName evidence="6">Aldo-ket-red domain-containing protein</fullName>
    </submittedName>
</protein>
<sequence length="1160" mass="127563">MDDPPFPREIELHIFREAALQRPGGIPVLMRVAWWVKECCGRQCGAAAVQRLESSDPEAGPTLNTPFPVLSPSAFRALIEDPRRQAFIAQSTGLRLDGELSSSETNTRQTCSNSAQPPAAHHEPALALHDDRISRPLRARASHTSTCRSTTAGRKSGRRFWRFRDAPPLDMLLDVLSDPHRRLNVFVLSYQRWEGAADERLIEHPACLLVHQGIGWPEWQDEWTGGATSAGFWERVDKMLAERRSAGAPGKYDNDCAFNLLSSVKHTKSTDIIRLRNLVERRRGTLYAPGTPGVDWWPGTPGWCRLLSYTSADKSRARTADTAEGPTAKKAVCQRDPNPQREGLHRPDAPLDSLGSFPLAPLRAGSWAHWTDVLLTRDGPGGDRFGKPYRGWWYILFVQGRCSVKPSSGVSEAAGTREMMWWKSGAAGAFPAASCALDIRLPVSELVFRFAIGDSEPEGDLWSWIHILDLAMLVKFTWCIDKRLLSLARLSRRRCRGSRVRHLVLRIQNSLVLTHSGIEQLPRTFPGLEQLCVQVIDGPYNTEMAASEPALLPAVLPCTPFVNKLKIWNEAAGRLLFTLQRIERYIPPTITNVALQSDNGNYSLWSGILAFFPNLRTLDFRVKESSGDSRPSEAPHFLASLSTILPPTLESLRVHICASRSRDGLRRSIWRGLSNPSLFAGESDTQGGGLYWAETSGVKSAADGPDGKQQGTTEGGDKVRVLFRPRNWVLIVSTRVQVFHGLLPPPTALRLPQTPPARSPTLQSIPIPLLSTCPHVLSSPRLRRKSDALPPVGPQRSARAALLSRRLSVFAHSPLALAELSTGLTLGGSVVGESVKDIMQAAFENGINMFDTAEDYQKGAAEREMGHAIKELGWRRTDLVISTKIFWSHEPGTGPNDTGLSHKHVIEGTKACLRRLQMDYVDVIFAHRCDTTVPMEEIVRAFNYVIDQGWAFYWGTSEWSAPDRGGASTDVATRLNLIAPIAEQCKHKSAPSSFFLRNNAEETIACSTANVRRRNTAPLYARYGLGTTAFSALQGGLLTGKTARAATVPMFRGATEGPQGEELLWKVRLLSQIAAGASFLPDLLNSGRNRAGAAWVAAHRHTSTVILGVSSVAQLEANLGALEVLPKLDAAVLARIEAVLGNHPQEPETYGRPPLDQGIL</sequence>
<comment type="similarity">
    <text evidence="1">Belongs to the shaker potassium channel beta subunit family.</text>
</comment>
<evidence type="ECO:0000313" key="7">
    <source>
        <dbReference type="Proteomes" id="UP000636479"/>
    </source>
</evidence>
<evidence type="ECO:0000256" key="1">
    <source>
        <dbReference type="ARBA" id="ARBA00006515"/>
    </source>
</evidence>
<dbReference type="GO" id="GO:0016491">
    <property type="term" value="F:oxidoreductase activity"/>
    <property type="evidence" value="ECO:0007669"/>
    <property type="project" value="UniProtKB-KW"/>
</dbReference>
<dbReference type="InterPro" id="IPR023210">
    <property type="entry name" value="NADP_OxRdtase_dom"/>
</dbReference>
<evidence type="ECO:0000313" key="6">
    <source>
        <dbReference type="EMBL" id="KAF7288487.1"/>
    </source>
</evidence>
<proteinExistence type="inferred from homology"/>
<dbReference type="Proteomes" id="UP000636479">
    <property type="component" value="Unassembled WGS sequence"/>
</dbReference>
<evidence type="ECO:0000259" key="5">
    <source>
        <dbReference type="Pfam" id="PF00248"/>
    </source>
</evidence>
<dbReference type="RefSeq" id="XP_037212895.1">
    <property type="nucleotide sequence ID" value="XM_037370689.1"/>
</dbReference>
<organism evidence="6 7">
    <name type="scientific">Mycena indigotica</name>
    <dbReference type="NCBI Taxonomy" id="2126181"/>
    <lineage>
        <taxon>Eukaryota</taxon>
        <taxon>Fungi</taxon>
        <taxon>Dikarya</taxon>
        <taxon>Basidiomycota</taxon>
        <taxon>Agaricomycotina</taxon>
        <taxon>Agaricomycetes</taxon>
        <taxon>Agaricomycetidae</taxon>
        <taxon>Agaricales</taxon>
        <taxon>Marasmiineae</taxon>
        <taxon>Mycenaceae</taxon>
        <taxon>Mycena</taxon>
    </lineage>
</organism>
<dbReference type="SUPFAM" id="SSF51430">
    <property type="entry name" value="NAD(P)-linked oxidoreductase"/>
    <property type="match status" value="1"/>
</dbReference>
<keyword evidence="3" id="KW-0560">Oxidoreductase</keyword>
<feature type="region of interest" description="Disordered" evidence="4">
    <location>
        <begin position="98"/>
        <end position="123"/>
    </location>
</feature>
<dbReference type="GeneID" id="59353205"/>
<feature type="region of interest" description="Disordered" evidence="4">
    <location>
        <begin position="697"/>
        <end position="716"/>
    </location>
</feature>
<feature type="compositionally biased region" description="Polar residues" evidence="4">
    <location>
        <begin position="100"/>
        <end position="114"/>
    </location>
</feature>
<evidence type="ECO:0000256" key="3">
    <source>
        <dbReference type="ARBA" id="ARBA00023002"/>
    </source>
</evidence>
<dbReference type="InterPro" id="IPR036812">
    <property type="entry name" value="NAD(P)_OxRdtase_dom_sf"/>
</dbReference>
<feature type="region of interest" description="Disordered" evidence="4">
    <location>
        <begin position="316"/>
        <end position="347"/>
    </location>
</feature>